<reference evidence="1 2" key="1">
    <citation type="submission" date="2008-03" db="EMBL/GenBank/DDBJ databases">
        <title>Sequencing of the draft genome and assembly of Burkholderia ambifaria MEX-5.</title>
        <authorList>
            <consortium name="US DOE Joint Genome Institute (JGI-PGF)"/>
            <person name="Copeland A."/>
            <person name="Lucas S."/>
            <person name="Lapidus A."/>
            <person name="Glavina del Rio T."/>
            <person name="Dalin E."/>
            <person name="Tice H."/>
            <person name="Bruce D."/>
            <person name="Goodwin L."/>
            <person name="Pitluck S."/>
            <person name="Larimer F."/>
            <person name="Land M.L."/>
            <person name="Hauser L."/>
            <person name="Tiedje J."/>
            <person name="Richardson P."/>
        </authorList>
    </citation>
    <scope>NUCLEOTIDE SEQUENCE [LARGE SCALE GENOMIC DNA]</scope>
    <source>
        <strain evidence="1 2">MEX-5</strain>
    </source>
</reference>
<dbReference type="AlphaFoldDB" id="B1TEL7"/>
<accession>B1TEL7</accession>
<dbReference type="EMBL" id="ABLK01000346">
    <property type="protein sequence ID" value="EDT37995.1"/>
    <property type="molecule type" value="Genomic_DNA"/>
</dbReference>
<proteinExistence type="predicted"/>
<sequence>MPQNSPGRNNGHRLDLYQVFWLCERLDTNPGRCWRISISKNFDQNFGNEAGILSCLEIWNIETQDLDILRRSSCGFNSNENLLECLPKLTFKPLRVLISISVPSHLTSDIHNPPGLGDNYL</sequence>
<evidence type="ECO:0000313" key="1">
    <source>
        <dbReference type="EMBL" id="EDT37995.1"/>
    </source>
</evidence>
<name>B1TEL7_9BURK</name>
<protein>
    <submittedName>
        <fullName evidence="1">Uncharacterized protein</fullName>
    </submittedName>
</protein>
<comment type="caution">
    <text evidence="1">The sequence shown here is derived from an EMBL/GenBank/DDBJ whole genome shotgun (WGS) entry which is preliminary data.</text>
</comment>
<dbReference type="Proteomes" id="UP000004814">
    <property type="component" value="Unassembled WGS sequence"/>
</dbReference>
<gene>
    <name evidence="1" type="ORF">BamMEX5DRAFT_6233</name>
</gene>
<evidence type="ECO:0000313" key="2">
    <source>
        <dbReference type="Proteomes" id="UP000004814"/>
    </source>
</evidence>
<organism evidence="1 2">
    <name type="scientific">Burkholderia ambifaria MEX-5</name>
    <dbReference type="NCBI Taxonomy" id="396597"/>
    <lineage>
        <taxon>Bacteria</taxon>
        <taxon>Pseudomonadati</taxon>
        <taxon>Pseudomonadota</taxon>
        <taxon>Betaproteobacteria</taxon>
        <taxon>Burkholderiales</taxon>
        <taxon>Burkholderiaceae</taxon>
        <taxon>Burkholderia</taxon>
        <taxon>Burkholderia cepacia complex</taxon>
    </lineage>
</organism>